<protein>
    <submittedName>
        <fullName evidence="1">Uncharacterized protein</fullName>
    </submittedName>
</protein>
<proteinExistence type="predicted"/>
<dbReference type="EMBL" id="CAAALY010015088">
    <property type="protein sequence ID" value="VEL12548.1"/>
    <property type="molecule type" value="Genomic_DNA"/>
</dbReference>
<gene>
    <name evidence="1" type="ORF">PXEA_LOCUS5988</name>
</gene>
<evidence type="ECO:0000313" key="2">
    <source>
        <dbReference type="Proteomes" id="UP000784294"/>
    </source>
</evidence>
<dbReference type="Proteomes" id="UP000784294">
    <property type="component" value="Unassembled WGS sequence"/>
</dbReference>
<evidence type="ECO:0000313" key="1">
    <source>
        <dbReference type="EMBL" id="VEL12548.1"/>
    </source>
</evidence>
<accession>A0A448WII7</accession>
<name>A0A448WII7_9PLAT</name>
<sequence>MVDKENVASASAHGIYDLCLDPTGVYSEPPVAKASVSVNRLAATEEPDRWVWHGECFPVLFHLTLRSSGRPVIRSSDRHYQNRIPFNIPLHIFT</sequence>
<comment type="caution">
    <text evidence="1">The sequence shown here is derived from an EMBL/GenBank/DDBJ whole genome shotgun (WGS) entry which is preliminary data.</text>
</comment>
<organism evidence="1 2">
    <name type="scientific">Protopolystoma xenopodis</name>
    <dbReference type="NCBI Taxonomy" id="117903"/>
    <lineage>
        <taxon>Eukaryota</taxon>
        <taxon>Metazoa</taxon>
        <taxon>Spiralia</taxon>
        <taxon>Lophotrochozoa</taxon>
        <taxon>Platyhelminthes</taxon>
        <taxon>Monogenea</taxon>
        <taxon>Polyopisthocotylea</taxon>
        <taxon>Polystomatidea</taxon>
        <taxon>Polystomatidae</taxon>
        <taxon>Protopolystoma</taxon>
    </lineage>
</organism>
<keyword evidence="2" id="KW-1185">Reference proteome</keyword>
<dbReference type="AlphaFoldDB" id="A0A448WII7"/>
<reference evidence="1" key="1">
    <citation type="submission" date="2018-11" db="EMBL/GenBank/DDBJ databases">
        <authorList>
            <consortium name="Pathogen Informatics"/>
        </authorList>
    </citation>
    <scope>NUCLEOTIDE SEQUENCE</scope>
</reference>